<evidence type="ECO:0000313" key="8">
    <source>
        <dbReference type="EMBL" id="AYD48904.1"/>
    </source>
</evidence>
<dbReference type="OrthoDB" id="9813334at2"/>
<evidence type="ECO:0000256" key="6">
    <source>
        <dbReference type="HAMAP-Rule" id="MF_01363"/>
    </source>
</evidence>
<dbReference type="Pfam" id="PF00829">
    <property type="entry name" value="Ribosomal_L21p"/>
    <property type="match status" value="1"/>
</dbReference>
<evidence type="ECO:0000313" key="9">
    <source>
        <dbReference type="Proteomes" id="UP000266118"/>
    </source>
</evidence>
<comment type="function">
    <text evidence="6 7">This protein binds to 23S rRNA in the presence of protein L20.</text>
</comment>
<dbReference type="GO" id="GO:0005840">
    <property type="term" value="C:ribosome"/>
    <property type="evidence" value="ECO:0007669"/>
    <property type="project" value="UniProtKB-KW"/>
</dbReference>
<dbReference type="InterPro" id="IPR028909">
    <property type="entry name" value="bL21-like"/>
</dbReference>
<gene>
    <name evidence="6 8" type="primary">rplU</name>
    <name evidence="8" type="ORF">D6B99_15580</name>
</gene>
<keyword evidence="2 6" id="KW-0699">rRNA-binding</keyword>
<accession>A0A386HUB3</accession>
<dbReference type="GO" id="GO:0003735">
    <property type="term" value="F:structural constituent of ribosome"/>
    <property type="evidence" value="ECO:0007669"/>
    <property type="project" value="InterPro"/>
</dbReference>
<name>A0A386HUB3_9BACT</name>
<organism evidence="8 9">
    <name type="scientific">Arachidicoccus soli</name>
    <dbReference type="NCBI Taxonomy" id="2341117"/>
    <lineage>
        <taxon>Bacteria</taxon>
        <taxon>Pseudomonadati</taxon>
        <taxon>Bacteroidota</taxon>
        <taxon>Chitinophagia</taxon>
        <taxon>Chitinophagales</taxon>
        <taxon>Chitinophagaceae</taxon>
        <taxon>Arachidicoccus</taxon>
    </lineage>
</organism>
<dbReference type="EMBL" id="CP032489">
    <property type="protein sequence ID" value="AYD48904.1"/>
    <property type="molecule type" value="Genomic_DNA"/>
</dbReference>
<evidence type="ECO:0000256" key="4">
    <source>
        <dbReference type="ARBA" id="ARBA00022980"/>
    </source>
</evidence>
<dbReference type="NCBIfam" id="TIGR00061">
    <property type="entry name" value="L21"/>
    <property type="match status" value="1"/>
</dbReference>
<dbReference type="InterPro" id="IPR036164">
    <property type="entry name" value="bL21-like_sf"/>
</dbReference>
<dbReference type="PANTHER" id="PTHR21349">
    <property type="entry name" value="50S RIBOSOMAL PROTEIN L21"/>
    <property type="match status" value="1"/>
</dbReference>
<sequence length="101" mass="11266">MFAVVKIAGQQFRVQEGDTLYVPRLAANNGDKVEFNEVLLVSSDGKLSLGADVKSIVKAEVLSNLIQGDKVIAYKQKRRKGFRKKHGHRTHYTKIKIDAIA</sequence>
<dbReference type="GO" id="GO:0005737">
    <property type="term" value="C:cytoplasm"/>
    <property type="evidence" value="ECO:0007669"/>
    <property type="project" value="UniProtKB-ARBA"/>
</dbReference>
<dbReference type="SUPFAM" id="SSF141091">
    <property type="entry name" value="L21p-like"/>
    <property type="match status" value="1"/>
</dbReference>
<keyword evidence="9" id="KW-1185">Reference proteome</keyword>
<keyword evidence="4 6" id="KW-0689">Ribosomal protein</keyword>
<dbReference type="Proteomes" id="UP000266118">
    <property type="component" value="Chromosome"/>
</dbReference>
<proteinExistence type="inferred from homology"/>
<dbReference type="GO" id="GO:1990904">
    <property type="term" value="C:ribonucleoprotein complex"/>
    <property type="evidence" value="ECO:0007669"/>
    <property type="project" value="UniProtKB-KW"/>
</dbReference>
<dbReference type="RefSeq" id="WP_119990101.1">
    <property type="nucleotide sequence ID" value="NZ_CP032489.1"/>
</dbReference>
<comment type="similarity">
    <text evidence="1 6 7">Belongs to the bacterial ribosomal protein bL21 family.</text>
</comment>
<dbReference type="GO" id="GO:0006412">
    <property type="term" value="P:translation"/>
    <property type="evidence" value="ECO:0007669"/>
    <property type="project" value="UniProtKB-UniRule"/>
</dbReference>
<dbReference type="PANTHER" id="PTHR21349:SF0">
    <property type="entry name" value="LARGE RIBOSOMAL SUBUNIT PROTEIN BL21M"/>
    <property type="match status" value="1"/>
</dbReference>
<keyword evidence="5 6" id="KW-0687">Ribonucleoprotein</keyword>
<comment type="subunit">
    <text evidence="6">Part of the 50S ribosomal subunit. Contacts protein L20.</text>
</comment>
<dbReference type="InterPro" id="IPR001787">
    <property type="entry name" value="Ribosomal_bL21"/>
</dbReference>
<dbReference type="KEGG" id="ark:D6B99_15580"/>
<protein>
    <recommendedName>
        <fullName evidence="6">Large ribosomal subunit protein bL21</fullName>
    </recommendedName>
</protein>
<evidence type="ECO:0000256" key="3">
    <source>
        <dbReference type="ARBA" id="ARBA00022884"/>
    </source>
</evidence>
<dbReference type="GO" id="GO:0019843">
    <property type="term" value="F:rRNA binding"/>
    <property type="evidence" value="ECO:0007669"/>
    <property type="project" value="UniProtKB-UniRule"/>
</dbReference>
<evidence type="ECO:0000256" key="1">
    <source>
        <dbReference type="ARBA" id="ARBA00008563"/>
    </source>
</evidence>
<dbReference type="AlphaFoldDB" id="A0A386HUB3"/>
<keyword evidence="3 6" id="KW-0694">RNA-binding</keyword>
<dbReference type="PROSITE" id="PS01169">
    <property type="entry name" value="RIBOSOMAL_L21"/>
    <property type="match status" value="1"/>
</dbReference>
<dbReference type="InterPro" id="IPR018258">
    <property type="entry name" value="Ribosomal_bL21_CS"/>
</dbReference>
<dbReference type="HAMAP" id="MF_01363">
    <property type="entry name" value="Ribosomal_bL21"/>
    <property type="match status" value="1"/>
</dbReference>
<evidence type="ECO:0000256" key="5">
    <source>
        <dbReference type="ARBA" id="ARBA00023274"/>
    </source>
</evidence>
<reference evidence="8 9" key="1">
    <citation type="submission" date="2018-09" db="EMBL/GenBank/DDBJ databases">
        <title>Arachidicoccus sp. nov., a bacterium isolated from soil.</title>
        <authorList>
            <person name="Weon H.-Y."/>
            <person name="Kwon S.-W."/>
            <person name="Lee S.A."/>
        </authorList>
    </citation>
    <scope>NUCLEOTIDE SEQUENCE [LARGE SCALE GENOMIC DNA]</scope>
    <source>
        <strain evidence="8 9">KIS59-12</strain>
    </source>
</reference>
<evidence type="ECO:0000256" key="7">
    <source>
        <dbReference type="RuleBase" id="RU000562"/>
    </source>
</evidence>
<evidence type="ECO:0000256" key="2">
    <source>
        <dbReference type="ARBA" id="ARBA00022730"/>
    </source>
</evidence>